<name>A0A0N0P5I5_LEPSE</name>
<dbReference type="EMBL" id="LJSK01000127">
    <property type="protein sequence ID" value="KPI86506.1"/>
    <property type="molecule type" value="Genomic_DNA"/>
</dbReference>
<accession>A0A0N0P5I5</accession>
<protein>
    <submittedName>
        <fullName evidence="1">Uncharacterized protein</fullName>
    </submittedName>
</protein>
<gene>
    <name evidence="1" type="ORF">ABL78_4408</name>
</gene>
<keyword evidence="2" id="KW-1185">Reference proteome</keyword>
<dbReference type="VEuPathDB" id="TriTrypDB:Lsey_0127_0010"/>
<evidence type="ECO:0000313" key="2">
    <source>
        <dbReference type="Proteomes" id="UP000038009"/>
    </source>
</evidence>
<evidence type="ECO:0000313" key="1">
    <source>
        <dbReference type="EMBL" id="KPI86506.1"/>
    </source>
</evidence>
<proteinExistence type="predicted"/>
<organism evidence="1 2">
    <name type="scientific">Leptomonas seymouri</name>
    <dbReference type="NCBI Taxonomy" id="5684"/>
    <lineage>
        <taxon>Eukaryota</taxon>
        <taxon>Discoba</taxon>
        <taxon>Euglenozoa</taxon>
        <taxon>Kinetoplastea</taxon>
        <taxon>Metakinetoplastina</taxon>
        <taxon>Trypanosomatida</taxon>
        <taxon>Trypanosomatidae</taxon>
        <taxon>Leishmaniinae</taxon>
        <taxon>Leptomonas</taxon>
    </lineage>
</organism>
<dbReference type="AlphaFoldDB" id="A0A0N0P5I5"/>
<sequence>MPLLPSFPTNCCCNDNTTSLRWRLALNAAEEVAEEDAEGVRGLRGTDVLGVGGGAEAVVELAMALAFDVTIVDAAPAVEGQERVEESA</sequence>
<reference evidence="1 2" key="1">
    <citation type="journal article" date="2015" name="PLoS Pathog.">
        <title>Leptomonas seymouri: Adaptations to the Dixenous Life Cycle Analyzed by Genome Sequencing, Transcriptome Profiling and Co-infection with Leishmania donovani.</title>
        <authorList>
            <person name="Kraeva N."/>
            <person name="Butenko A."/>
            <person name="Hlavacova J."/>
            <person name="Kostygov A."/>
            <person name="Myskova J."/>
            <person name="Grybchuk D."/>
            <person name="Lestinova T."/>
            <person name="Votypka J."/>
            <person name="Volf P."/>
            <person name="Opperdoes F."/>
            <person name="Flegontov P."/>
            <person name="Lukes J."/>
            <person name="Yurchenko V."/>
        </authorList>
    </citation>
    <scope>NUCLEOTIDE SEQUENCE [LARGE SCALE GENOMIC DNA]</scope>
    <source>
        <strain evidence="1 2">ATCC 30220</strain>
    </source>
</reference>
<comment type="caution">
    <text evidence="1">The sequence shown here is derived from an EMBL/GenBank/DDBJ whole genome shotgun (WGS) entry which is preliminary data.</text>
</comment>
<dbReference type="Proteomes" id="UP000038009">
    <property type="component" value="Unassembled WGS sequence"/>
</dbReference>